<organism evidence="2 3">
    <name type="scientific">Methylopila musalis</name>
    <dbReference type="NCBI Taxonomy" id="1134781"/>
    <lineage>
        <taxon>Bacteria</taxon>
        <taxon>Pseudomonadati</taxon>
        <taxon>Pseudomonadota</taxon>
        <taxon>Alphaproteobacteria</taxon>
        <taxon>Hyphomicrobiales</taxon>
        <taxon>Methylopilaceae</taxon>
        <taxon>Methylopila</taxon>
    </lineage>
</organism>
<proteinExistence type="predicted"/>
<dbReference type="CDD" id="cd02933">
    <property type="entry name" value="OYE_like_FMN"/>
    <property type="match status" value="1"/>
</dbReference>
<dbReference type="InterPro" id="IPR013785">
    <property type="entry name" value="Aldolase_TIM"/>
</dbReference>
<dbReference type="Pfam" id="PF00724">
    <property type="entry name" value="Oxidored_FMN"/>
    <property type="match status" value="1"/>
</dbReference>
<dbReference type="PANTHER" id="PTHR22893:SF91">
    <property type="entry name" value="NADPH DEHYDROGENASE 2-RELATED"/>
    <property type="match status" value="1"/>
</dbReference>
<keyword evidence="3" id="KW-1185">Reference proteome</keyword>
<evidence type="ECO:0000259" key="1">
    <source>
        <dbReference type="Pfam" id="PF00724"/>
    </source>
</evidence>
<dbReference type="Proteomes" id="UP001597171">
    <property type="component" value="Unassembled WGS sequence"/>
</dbReference>
<name>A0ABW3Z506_9HYPH</name>
<evidence type="ECO:0000313" key="2">
    <source>
        <dbReference type="EMBL" id="MFD1331348.1"/>
    </source>
</evidence>
<evidence type="ECO:0000313" key="3">
    <source>
        <dbReference type="Proteomes" id="UP001597171"/>
    </source>
</evidence>
<gene>
    <name evidence="2" type="ORF">ACFQ4O_04985</name>
</gene>
<protein>
    <submittedName>
        <fullName evidence="2">Alkene reductase</fullName>
    </submittedName>
</protein>
<comment type="caution">
    <text evidence="2">The sequence shown here is derived from an EMBL/GenBank/DDBJ whole genome shotgun (WGS) entry which is preliminary data.</text>
</comment>
<dbReference type="RefSeq" id="WP_378774551.1">
    <property type="nucleotide sequence ID" value="NZ_JBHTMX010000022.1"/>
</dbReference>
<dbReference type="SUPFAM" id="SSF51395">
    <property type="entry name" value="FMN-linked oxidoreductases"/>
    <property type="match status" value="1"/>
</dbReference>
<dbReference type="InterPro" id="IPR045247">
    <property type="entry name" value="Oye-like"/>
</dbReference>
<accession>A0ABW3Z506</accession>
<dbReference type="InterPro" id="IPR001155">
    <property type="entry name" value="OxRdtase_FMN_N"/>
</dbReference>
<dbReference type="PANTHER" id="PTHR22893">
    <property type="entry name" value="NADH OXIDOREDUCTASE-RELATED"/>
    <property type="match status" value="1"/>
</dbReference>
<dbReference type="Gene3D" id="3.20.20.70">
    <property type="entry name" value="Aldolase class I"/>
    <property type="match status" value="1"/>
</dbReference>
<feature type="domain" description="NADH:flavin oxidoreductase/NADH oxidase N-terminal" evidence="1">
    <location>
        <begin position="8"/>
        <end position="338"/>
    </location>
</feature>
<sequence>MSASTDPLFQPLTVGALSLRNRIVMAPLTRSRADHVTLAPRALNAEYYAQRASAGLIIAEATQIAPEGQGYVWTPGIYSDEQIAGWRLVTDAVHAKGGRIVLQLWHVGRISHRDLQPGGKLPVAPSAVKPKGQAFTESGFKDLETPRALEIDEIPGIVAQYAQAATNAIAAGFDGVEVHGANGYLLDQFLRDGANRREDAYGGSIENRARFLLEATEAAIGAIGRERVGVRLSPTSTVNDCADSNPEPLFAYVAQKLSDLGIAYLHLVEGETRGDRAPQGSFDLAVLRKAFKGVYIGNNGYDAELAAKRVADGEVDLVAFGRPFISNPDLVERIREGVAFAPIDEATLYAGDAKGYTDYPTRDQAADAA</sequence>
<dbReference type="EMBL" id="JBHTMX010000022">
    <property type="protein sequence ID" value="MFD1331348.1"/>
    <property type="molecule type" value="Genomic_DNA"/>
</dbReference>
<reference evidence="3" key="1">
    <citation type="journal article" date="2019" name="Int. J. Syst. Evol. Microbiol.">
        <title>The Global Catalogue of Microorganisms (GCM) 10K type strain sequencing project: providing services to taxonomists for standard genome sequencing and annotation.</title>
        <authorList>
            <consortium name="The Broad Institute Genomics Platform"/>
            <consortium name="The Broad Institute Genome Sequencing Center for Infectious Disease"/>
            <person name="Wu L."/>
            <person name="Ma J."/>
        </authorList>
    </citation>
    <scope>NUCLEOTIDE SEQUENCE [LARGE SCALE GENOMIC DNA]</scope>
    <source>
        <strain evidence="3">CCUG 61696</strain>
    </source>
</reference>